<evidence type="ECO:0000259" key="1">
    <source>
        <dbReference type="PROSITE" id="PS50943"/>
    </source>
</evidence>
<dbReference type="HOGENOM" id="CLU_2914473_0_0_9"/>
<evidence type="ECO:0000313" key="3">
    <source>
        <dbReference type="Proteomes" id="UP000029585"/>
    </source>
</evidence>
<dbReference type="Pfam" id="PF01381">
    <property type="entry name" value="HTH_3"/>
    <property type="match status" value="1"/>
</dbReference>
<dbReference type="GO" id="GO:0003677">
    <property type="term" value="F:DNA binding"/>
    <property type="evidence" value="ECO:0007669"/>
    <property type="project" value="InterPro"/>
</dbReference>
<dbReference type="SUPFAM" id="SSF47413">
    <property type="entry name" value="lambda repressor-like DNA-binding domains"/>
    <property type="match status" value="1"/>
</dbReference>
<dbReference type="AlphaFoldDB" id="A0A096BCA8"/>
<comment type="caution">
    <text evidence="2">The sequence shown here is derived from an EMBL/GenBank/DDBJ whole genome shotgun (WGS) entry which is preliminary data.</text>
</comment>
<organism evidence="2 3">
    <name type="scientific">Flavonifractor plautii 1_3_50AFAA</name>
    <dbReference type="NCBI Taxonomy" id="742738"/>
    <lineage>
        <taxon>Bacteria</taxon>
        <taxon>Bacillati</taxon>
        <taxon>Bacillota</taxon>
        <taxon>Clostridia</taxon>
        <taxon>Eubacteriales</taxon>
        <taxon>Oscillospiraceae</taxon>
        <taxon>Flavonifractor</taxon>
    </lineage>
</organism>
<dbReference type="SMART" id="SM00530">
    <property type="entry name" value="HTH_XRE"/>
    <property type="match status" value="1"/>
</dbReference>
<proteinExistence type="predicted"/>
<dbReference type="Gene3D" id="1.10.260.40">
    <property type="entry name" value="lambda repressor-like DNA-binding domains"/>
    <property type="match status" value="1"/>
</dbReference>
<feature type="domain" description="HTH cro/C1-type" evidence="1">
    <location>
        <begin position="5"/>
        <end position="57"/>
    </location>
</feature>
<gene>
    <name evidence="2" type="ORF">HMPREF9460_00845</name>
</gene>
<reference evidence="2 3" key="1">
    <citation type="submission" date="2011-08" db="EMBL/GenBank/DDBJ databases">
        <title>The Genome Sequence of Clostridium orbiscindens 1_3_50AFAA.</title>
        <authorList>
            <consortium name="The Broad Institute Genome Sequencing Platform"/>
            <person name="Earl A."/>
            <person name="Ward D."/>
            <person name="Feldgarden M."/>
            <person name="Gevers D."/>
            <person name="Daigneault M."/>
            <person name="Strauss J."/>
            <person name="Allen-Vercoe E."/>
            <person name="Young S.K."/>
            <person name="Zeng Q."/>
            <person name="Gargeya S."/>
            <person name="Fitzgerald M."/>
            <person name="Haas B."/>
            <person name="Abouelleil A."/>
            <person name="Alvarado L."/>
            <person name="Arachchi H.M."/>
            <person name="Berlin A."/>
            <person name="Brown A."/>
            <person name="Chapman S.B."/>
            <person name="Chen Z."/>
            <person name="Dunbar C."/>
            <person name="Freedman E."/>
            <person name="Gearin G."/>
            <person name="Gellesch M."/>
            <person name="Goldberg J."/>
            <person name="Griggs A."/>
            <person name="Gujja S."/>
            <person name="Heiman D."/>
            <person name="Howarth C."/>
            <person name="Larson L."/>
            <person name="Lui A."/>
            <person name="MacDonald P.J.P."/>
            <person name="Montmayeur A."/>
            <person name="Murphy C."/>
            <person name="Neiman D."/>
            <person name="Pearson M."/>
            <person name="Priest M."/>
            <person name="Roberts A."/>
            <person name="Saif S."/>
            <person name="Shea T."/>
            <person name="Shenoy N."/>
            <person name="Sisk P."/>
            <person name="Stolte C."/>
            <person name="Sykes S."/>
            <person name="Wortman J."/>
            <person name="Nusbaum C."/>
            <person name="Birren B."/>
        </authorList>
    </citation>
    <scope>NUCLEOTIDE SEQUENCE [LARGE SCALE GENOMIC DNA]</scope>
    <source>
        <strain evidence="2 3">1_3_50AFAA</strain>
    </source>
</reference>
<accession>A0A096BCA8</accession>
<dbReference type="CDD" id="cd00093">
    <property type="entry name" value="HTH_XRE"/>
    <property type="match status" value="1"/>
</dbReference>
<dbReference type="InterPro" id="IPR001387">
    <property type="entry name" value="Cro/C1-type_HTH"/>
</dbReference>
<dbReference type="PROSITE" id="PS50943">
    <property type="entry name" value="HTH_CROC1"/>
    <property type="match status" value="1"/>
</dbReference>
<protein>
    <recommendedName>
        <fullName evidence="1">HTH cro/C1-type domain-containing protein</fullName>
    </recommendedName>
</protein>
<dbReference type="PATRIC" id="fig|742738.3.peg.882"/>
<dbReference type="InterPro" id="IPR010982">
    <property type="entry name" value="Lambda_DNA-bd_dom_sf"/>
</dbReference>
<name>A0A096BCA8_FLAPL</name>
<dbReference type="EMBL" id="ADLO01000032">
    <property type="protein sequence ID" value="KGF56676.1"/>
    <property type="molecule type" value="Genomic_DNA"/>
</dbReference>
<dbReference type="RefSeq" id="WP_009261254.1">
    <property type="nucleotide sequence ID" value="NZ_KN174161.1"/>
</dbReference>
<dbReference type="Proteomes" id="UP000029585">
    <property type="component" value="Unassembled WGS sequence"/>
</dbReference>
<keyword evidence="3" id="KW-1185">Reference proteome</keyword>
<sequence>MRICELMEQRGIQRIQLADAMGVSPSCITKWVQGTALPSADKLPRLAAVLQCSIDALYGSEPPGGGTGAAS</sequence>
<evidence type="ECO:0000313" key="2">
    <source>
        <dbReference type="EMBL" id="KGF56676.1"/>
    </source>
</evidence>